<proteinExistence type="predicted"/>
<dbReference type="Proteomes" id="UP000001296">
    <property type="component" value="Chromosome"/>
</dbReference>
<dbReference type="PANTHER" id="PTHR47786:SF2">
    <property type="entry name" value="GLYCOSYL HYDROLASE FAMILY 13 CATALYTIC DOMAIN-CONTAINING PROTEIN"/>
    <property type="match status" value="1"/>
</dbReference>
<dbReference type="Gene3D" id="3.20.20.80">
    <property type="entry name" value="Glycosidases"/>
    <property type="match status" value="1"/>
</dbReference>
<dbReference type="Pfam" id="PF00128">
    <property type="entry name" value="Alpha-amylase"/>
    <property type="match status" value="1"/>
</dbReference>
<dbReference type="GO" id="GO:0005975">
    <property type="term" value="P:carbohydrate metabolic process"/>
    <property type="evidence" value="ECO:0007669"/>
    <property type="project" value="InterPro"/>
</dbReference>
<accession>E0RTD0</accession>
<sequence length="539" mass="62620">MKADQGRHGVVLVKRLPLWFFHLSARYQRPVRSLREVPEEEVERISSRGITFLWLIGVWERSNASRRLKELMGKGDVLGSAYAITAYRVDPSAGTREDLLSLRRRLHRYGIGLMVDVVPNHTAIDSDWVYGHPDWFISTREAPFPWYRFSGENLSSHPHIEIRVEDGYYTRKDAAVVFERRDRRTGEVRYLYHGNDNQSVPWNDTAQLDYTRQDLREEMLRTIRRVGEAADGIRFDAAMLLMRDQYRRLWFPAPGERTMVPSRERFSLGDEEFSALYPREFWDEVEEVCLEFPHLFTVAEVFWGLQDACASRFFFDAVYDASFAAHVAAEENSRFQERLRDLARRPERAGRMLFYLSSPDDLPPLMRYDPLRKYQGAVVFLTTLPGSILFTHGQWEGFREKYEMDGKSPGWEEGAELEAWHDETITPLLKERELFARPERWEVCRFSTEGGFVEDVFSFFSQRGGRRHLVCYNNSGSPRNGMVLKEGGWGPPSGGGRRLSWYDRISGRRGGGDLHVVEREGLPLALAPYQAVVLELSYE</sequence>
<dbReference type="eggNOG" id="COG0366">
    <property type="taxonomic scope" value="Bacteria"/>
</dbReference>
<dbReference type="CAZy" id="GH13">
    <property type="family name" value="Glycoside Hydrolase Family 13"/>
</dbReference>
<dbReference type="KEGG" id="sta:STHERM_c00200"/>
<protein>
    <recommendedName>
        <fullName evidence="1">Glycosyl hydrolase family 13 catalytic domain-containing protein</fullName>
    </recommendedName>
</protein>
<dbReference type="HOGENOM" id="CLU_043801_0_0_12"/>
<evidence type="ECO:0000313" key="3">
    <source>
        <dbReference type="Proteomes" id="UP000001296"/>
    </source>
</evidence>
<organism evidence="2 3">
    <name type="scientific">Winmispira thermophila (strain ATCC 49972 / DSM 6192 / RI 19.B1)</name>
    <name type="common">Spirochaeta thermophila</name>
    <dbReference type="NCBI Taxonomy" id="665571"/>
    <lineage>
        <taxon>Bacteria</taxon>
        <taxon>Pseudomonadati</taxon>
        <taxon>Spirochaetota</taxon>
        <taxon>Spirochaetia</taxon>
        <taxon>Winmispirales</taxon>
        <taxon>Winmispiraceae</taxon>
        <taxon>Winmispira</taxon>
    </lineage>
</organism>
<evidence type="ECO:0000259" key="1">
    <source>
        <dbReference type="SMART" id="SM00642"/>
    </source>
</evidence>
<feature type="domain" description="Glycosyl hydrolase family 13 catalytic" evidence="1">
    <location>
        <begin position="21"/>
        <end position="421"/>
    </location>
</feature>
<dbReference type="AlphaFoldDB" id="E0RTD0"/>
<gene>
    <name evidence="2" type="ordered locus">STHERM_c00200</name>
</gene>
<dbReference type="InterPro" id="IPR017853">
    <property type="entry name" value="GH"/>
</dbReference>
<dbReference type="PaxDb" id="665571-STHERM_c00200"/>
<dbReference type="SUPFAM" id="SSF51445">
    <property type="entry name" value="(Trans)glycosidases"/>
    <property type="match status" value="1"/>
</dbReference>
<dbReference type="PANTHER" id="PTHR47786">
    <property type="entry name" value="ALPHA-1,4-GLUCAN:MALTOSE-1-PHOSPHATE MALTOSYLTRANSFERASE"/>
    <property type="match status" value="1"/>
</dbReference>
<reference evidence="2 3" key="2">
    <citation type="journal article" date="2010" name="J. Bacteriol.">
        <title>Genome sequence of the polysaccharide-degrading, thermophilic anaerobe Spirochaeta thermophila DSM 6192.</title>
        <authorList>
            <person name="Angelov A."/>
            <person name="Liebl S."/>
            <person name="Ballschmiter M."/>
            <person name="Bomeke M."/>
            <person name="Lehmann R."/>
            <person name="Liesegang H."/>
            <person name="Daniel R."/>
            <person name="Liebl W."/>
        </authorList>
    </citation>
    <scope>NUCLEOTIDE SEQUENCE [LARGE SCALE GENOMIC DNA]</scope>
    <source>
        <strain evidence="3">ATCC 49972 / DSM 6192 / RI 19.B1</strain>
    </source>
</reference>
<dbReference type="EMBL" id="CP001698">
    <property type="protein sequence ID" value="ADN00996.1"/>
    <property type="molecule type" value="Genomic_DNA"/>
</dbReference>
<dbReference type="InterPro" id="IPR006047">
    <property type="entry name" value="GH13_cat_dom"/>
</dbReference>
<evidence type="ECO:0000313" key="2">
    <source>
        <dbReference type="EMBL" id="ADN00996.1"/>
    </source>
</evidence>
<name>E0RTD0_WINT6</name>
<dbReference type="SMART" id="SM00642">
    <property type="entry name" value="Aamy"/>
    <property type="match status" value="1"/>
</dbReference>
<reference key="1">
    <citation type="submission" date="2009-08" db="EMBL/GenBank/DDBJ databases">
        <title>The genome sequence of Spirochaeta thermophila DSM6192.</title>
        <authorList>
            <person name="Angelov A."/>
            <person name="Mientus M."/>
            <person name="Wittenberg S."/>
            <person name="Lehmann R."/>
            <person name="Liesegang H."/>
            <person name="Daniel R."/>
            <person name="Liebl W."/>
        </authorList>
    </citation>
    <scope>NUCLEOTIDE SEQUENCE</scope>
    <source>
        <strain>DSM 6192</strain>
    </source>
</reference>